<dbReference type="PANTHER" id="PTHR38454">
    <property type="entry name" value="INTEGRAL MEMBRANE PROTEIN-RELATED"/>
    <property type="match status" value="1"/>
</dbReference>
<feature type="transmembrane region" description="Helical" evidence="1">
    <location>
        <begin position="414"/>
        <end position="433"/>
    </location>
</feature>
<feature type="transmembrane region" description="Helical" evidence="1">
    <location>
        <begin position="134"/>
        <end position="154"/>
    </location>
</feature>
<dbReference type="EMBL" id="DVLX01000027">
    <property type="protein sequence ID" value="HIT99123.1"/>
    <property type="molecule type" value="Genomic_DNA"/>
</dbReference>
<dbReference type="AlphaFoldDB" id="A0A9D1KUL2"/>
<gene>
    <name evidence="2" type="ORF">IAD12_02585</name>
</gene>
<dbReference type="Proteomes" id="UP000824159">
    <property type="component" value="Unassembled WGS sequence"/>
</dbReference>
<feature type="transmembrane region" description="Helical" evidence="1">
    <location>
        <begin position="233"/>
        <end position="256"/>
    </location>
</feature>
<keyword evidence="1" id="KW-0472">Membrane</keyword>
<comment type="caution">
    <text evidence="2">The sequence shown here is derived from an EMBL/GenBank/DDBJ whole genome shotgun (WGS) entry which is preliminary data.</text>
</comment>
<feature type="transmembrane region" description="Helical" evidence="1">
    <location>
        <begin position="356"/>
        <end position="373"/>
    </location>
</feature>
<dbReference type="Pfam" id="PF09586">
    <property type="entry name" value="YfhO"/>
    <property type="match status" value="1"/>
</dbReference>
<proteinExistence type="predicted"/>
<feature type="transmembrane region" description="Helical" evidence="1">
    <location>
        <begin position="385"/>
        <end position="402"/>
    </location>
</feature>
<feature type="transmembrane region" description="Helical" evidence="1">
    <location>
        <begin position="296"/>
        <end position="316"/>
    </location>
</feature>
<feature type="transmembrane region" description="Helical" evidence="1">
    <location>
        <begin position="185"/>
        <end position="213"/>
    </location>
</feature>
<dbReference type="InterPro" id="IPR018580">
    <property type="entry name" value="Uncharacterised_YfhO"/>
</dbReference>
<feature type="transmembrane region" description="Helical" evidence="1">
    <location>
        <begin position="832"/>
        <end position="851"/>
    </location>
</feature>
<feature type="transmembrane region" description="Helical" evidence="1">
    <location>
        <begin position="328"/>
        <end position="350"/>
    </location>
</feature>
<feature type="transmembrane region" description="Helical" evidence="1">
    <location>
        <begin position="161"/>
        <end position="179"/>
    </location>
</feature>
<keyword evidence="1" id="KW-0812">Transmembrane</keyword>
<reference evidence="2" key="1">
    <citation type="submission" date="2020-10" db="EMBL/GenBank/DDBJ databases">
        <authorList>
            <person name="Gilroy R."/>
        </authorList>
    </citation>
    <scope>NUCLEOTIDE SEQUENCE</scope>
    <source>
        <strain evidence="2">CHK176-22527</strain>
    </source>
</reference>
<organism evidence="2 3">
    <name type="scientific">Candidatus Allocopromorpha excrementavium</name>
    <dbReference type="NCBI Taxonomy" id="2840741"/>
    <lineage>
        <taxon>Bacteria</taxon>
        <taxon>Bacillati</taxon>
        <taxon>Bacillota</taxon>
        <taxon>Clostridia</taxon>
        <taxon>Eubacteriales</taxon>
        <taxon>Eubacteriaceae</taxon>
        <taxon>Eubacteriaceae incertae sedis</taxon>
        <taxon>Candidatus Allocopromorpha</taxon>
    </lineage>
</organism>
<accession>A0A9D1KUL2</accession>
<dbReference type="PANTHER" id="PTHR38454:SF1">
    <property type="entry name" value="INTEGRAL MEMBRANE PROTEIN"/>
    <property type="match status" value="1"/>
</dbReference>
<feature type="transmembrane region" description="Helical" evidence="1">
    <location>
        <begin position="108"/>
        <end position="128"/>
    </location>
</feature>
<reference evidence="2" key="2">
    <citation type="journal article" date="2021" name="PeerJ">
        <title>Extensive microbial diversity within the chicken gut microbiome revealed by metagenomics and culture.</title>
        <authorList>
            <person name="Gilroy R."/>
            <person name="Ravi A."/>
            <person name="Getino M."/>
            <person name="Pursley I."/>
            <person name="Horton D.L."/>
            <person name="Alikhan N.F."/>
            <person name="Baker D."/>
            <person name="Gharbi K."/>
            <person name="Hall N."/>
            <person name="Watson M."/>
            <person name="Adriaenssens E.M."/>
            <person name="Foster-Nyarko E."/>
            <person name="Jarju S."/>
            <person name="Secka A."/>
            <person name="Antonio M."/>
            <person name="Oren A."/>
            <person name="Chaudhuri R.R."/>
            <person name="La Ragione R."/>
            <person name="Hildebrand F."/>
            <person name="Pallen M.J."/>
        </authorList>
    </citation>
    <scope>NUCLEOTIDE SEQUENCE</scope>
    <source>
        <strain evidence="2">CHK176-22527</strain>
    </source>
</reference>
<evidence type="ECO:0000256" key="1">
    <source>
        <dbReference type="SAM" id="Phobius"/>
    </source>
</evidence>
<sequence length="881" mass="99324">MKINLKSFFCRNRLYFVAFFIPVILLILTFAVMGIYPFGENQIPVIDMYHQYIPFLSELQYKLQEGGSLFYTWNGAGGSNFWNLIAYYGASPLNLLLVLFPQKLIVEGVTVILLIKVGLAGSFMAIYLRNTNKGGGIAVAGFSTLYALCSYVMAYYWCIMWIDAVALLPLCILGLNRLIDEGKTVMYTVTLALIVFINYYMAIMVCIFILFYYPVLYFIKVKNGGARRCLMTLGNAVGHSLLGVVMAGVMLLPTYISMQSTYYISSEIPEDTVFYNDPLDILNQLLPNAELTYREGLPNLYCGIIVVILLVFYFLSRTIMLREKALNTAFLVFIFLSLNINKLDFIWHGFHFPNQLPYRYTFAVCFILIGMAYKTFLRIDEVRLKHLWGLLALGIGYYLMAQKLLEDAVDDMDLFFYGGVAWLTLYCVVIAVYKKRLLRKELFVFLTVILIVCEMTSSACTSMNKVGTTSREGYFANNDDIRNLVESTEDDFARMEINDNYVLNCPALYHFKGISQFSSSINADTTAFMEKIGVEGEPGKNRFNYNQTNPVTNAILNVKYLIGKNLPIDDSDFVQIGQSGNTRLYENRYPLSIGYMAEDEIRTWDTENGNPFDVLDDYVRAATAGRYTGVFNESGCLSVAGSNVEITEEGSGIWRGAIEDLDLESKVVLRYRADESKKYYVFIEADNARSITVDKGSRADEIGIRNDCGSIVNIGEMEAGEEFSIVVDYEKGDIGEIEAHVCSMDESAWEGTYDILSENMMTVEEFGDTYIRGSVKADEDGVLVLSVPYEKGWTLKVDGEEREIGELVGDCLISTALSAGEHEIEITFRPPGLIAGALCTLAACGVLVLTCRFRKKRREKYEEEMAEYEEISALPPEDETV</sequence>
<feature type="transmembrane region" description="Helical" evidence="1">
    <location>
        <begin position="81"/>
        <end position="101"/>
    </location>
</feature>
<keyword evidence="1" id="KW-1133">Transmembrane helix</keyword>
<feature type="transmembrane region" description="Helical" evidence="1">
    <location>
        <begin position="442"/>
        <end position="459"/>
    </location>
</feature>
<evidence type="ECO:0000313" key="2">
    <source>
        <dbReference type="EMBL" id="HIT99123.1"/>
    </source>
</evidence>
<name>A0A9D1KUL2_9FIRM</name>
<protein>
    <submittedName>
        <fullName evidence="2">YfhO family protein</fullName>
    </submittedName>
</protein>
<feature type="transmembrane region" description="Helical" evidence="1">
    <location>
        <begin position="12"/>
        <end position="38"/>
    </location>
</feature>
<evidence type="ECO:0000313" key="3">
    <source>
        <dbReference type="Proteomes" id="UP000824159"/>
    </source>
</evidence>